<dbReference type="SUPFAM" id="SSF52540">
    <property type="entry name" value="P-loop containing nucleoside triphosphate hydrolases"/>
    <property type="match status" value="1"/>
</dbReference>
<dbReference type="Pfam" id="PF05157">
    <property type="entry name" value="MshEN"/>
    <property type="match status" value="1"/>
</dbReference>
<feature type="domain" description="Bacterial type II secretion system protein E" evidence="4">
    <location>
        <begin position="176"/>
        <end position="543"/>
    </location>
</feature>
<comment type="similarity">
    <text evidence="1">Belongs to the GSP E family.</text>
</comment>
<keyword evidence="2" id="KW-0547">Nucleotide-binding</keyword>
<reference evidence="6 7" key="1">
    <citation type="submission" date="2019-07" db="EMBL/GenBank/DDBJ databases">
        <title>Genomic Encyclopedia of Archaeal and Bacterial Type Strains, Phase II (KMG-II): from individual species to whole genera.</title>
        <authorList>
            <person name="Goeker M."/>
        </authorList>
    </citation>
    <scope>NUCLEOTIDE SEQUENCE [LARGE SCALE GENOMIC DNA]</scope>
    <source>
        <strain evidence="6 7">ATCC BAA-1139</strain>
    </source>
</reference>
<dbReference type="PANTHER" id="PTHR30258">
    <property type="entry name" value="TYPE II SECRETION SYSTEM PROTEIN GSPE-RELATED"/>
    <property type="match status" value="1"/>
</dbReference>
<proteinExistence type="inferred from homology"/>
<evidence type="ECO:0000256" key="3">
    <source>
        <dbReference type="ARBA" id="ARBA00022840"/>
    </source>
</evidence>
<feature type="domain" description="Type II secretion system protein GspE N-terminal" evidence="5">
    <location>
        <begin position="62"/>
        <end position="148"/>
    </location>
</feature>
<dbReference type="InterPro" id="IPR007831">
    <property type="entry name" value="T2SS_GspE_N"/>
</dbReference>
<dbReference type="GO" id="GO:0016887">
    <property type="term" value="F:ATP hydrolysis activity"/>
    <property type="evidence" value="ECO:0007669"/>
    <property type="project" value="TreeGrafter"/>
</dbReference>
<evidence type="ECO:0000313" key="7">
    <source>
        <dbReference type="Proteomes" id="UP000319449"/>
    </source>
</evidence>
<dbReference type="InterPro" id="IPR037257">
    <property type="entry name" value="T2SS_E_N_sf"/>
</dbReference>
<dbReference type="RefSeq" id="WP_145023203.1">
    <property type="nucleotide sequence ID" value="NZ_VLLN01000015.1"/>
</dbReference>
<dbReference type="OrthoDB" id="5398180at2"/>
<dbReference type="Gene3D" id="3.30.450.90">
    <property type="match status" value="1"/>
</dbReference>
<dbReference type="AlphaFoldDB" id="A0A562VLM3"/>
<sequence>MSGLMREGSLGSILFMSQIIGEDDIRAALDEQQKHGCRFGEALVKLGIVTQEDIDWALANQLNIPYVRLKAEMVDRAAVELFPASLARQYGLIPLIRTGDELSIAMIDPLHKEAIAAVEQQTGCRVSVSVALIREMREMHELFYGPPQSDESLGFASALFPADVMAKINADLTGAKLVDYLLSYLVQQKLTSISLQPVDDAVRFMARKGGVVREIGFCPRPSASPLFQRLRRLAGIHAGSASERGQLVVHFRGKDLTFEALVLQGEGGDYITLRMQVLSRFPATIGEFDAPDNVEKVFCRLTELQSGLVLCASRDATDRDRLVDLYLDEHETRGRGVMLFGDGVGRGRKRFPRIPRHELDAGEFADLIAAGMDHAPDMVAIGDAGEEQILLAAGRVAMQGKLAVAGVPFHDLGVLFRYLGHLWQRHHFIPAYLKGIVVCRGILLLCPDCRKEYTPQSDELSVLGISNLPSRFWTATGCERCDHTGVKARRYLLDVIPVTMALIGHLEASRDGGDALRFLQEQGHRGIMAQGEELLRLGEISPAEYVSSLVL</sequence>
<dbReference type="SUPFAM" id="SSF160246">
    <property type="entry name" value="EspE N-terminal domain-like"/>
    <property type="match status" value="1"/>
</dbReference>
<dbReference type="EMBL" id="VLLN01000015">
    <property type="protein sequence ID" value="TWJ18664.1"/>
    <property type="molecule type" value="Genomic_DNA"/>
</dbReference>
<accession>A0A562VLM3</accession>
<evidence type="ECO:0000256" key="1">
    <source>
        <dbReference type="ARBA" id="ARBA00006611"/>
    </source>
</evidence>
<dbReference type="InterPro" id="IPR001482">
    <property type="entry name" value="T2SS/T4SS_dom"/>
</dbReference>
<evidence type="ECO:0000256" key="2">
    <source>
        <dbReference type="ARBA" id="ARBA00022741"/>
    </source>
</evidence>
<dbReference type="GO" id="GO:0005524">
    <property type="term" value="F:ATP binding"/>
    <property type="evidence" value="ECO:0007669"/>
    <property type="project" value="UniProtKB-KW"/>
</dbReference>
<gene>
    <name evidence="6" type="ORF">JN12_02482</name>
</gene>
<name>A0A562VLM3_9BACT</name>
<evidence type="ECO:0000259" key="4">
    <source>
        <dbReference type="Pfam" id="PF00437"/>
    </source>
</evidence>
<comment type="caution">
    <text evidence="6">The sequence shown here is derived from an EMBL/GenBank/DDBJ whole genome shotgun (WGS) entry which is preliminary data.</text>
</comment>
<organism evidence="6 7">
    <name type="scientific">Geobacter argillaceus</name>
    <dbReference type="NCBI Taxonomy" id="345631"/>
    <lineage>
        <taxon>Bacteria</taxon>
        <taxon>Pseudomonadati</taxon>
        <taxon>Thermodesulfobacteriota</taxon>
        <taxon>Desulfuromonadia</taxon>
        <taxon>Geobacterales</taxon>
        <taxon>Geobacteraceae</taxon>
        <taxon>Geobacter</taxon>
    </lineage>
</organism>
<dbReference type="PANTHER" id="PTHR30258:SF1">
    <property type="entry name" value="PROTEIN TRANSPORT PROTEIN HOFB HOMOLOG"/>
    <property type="match status" value="1"/>
</dbReference>
<dbReference type="Proteomes" id="UP000319449">
    <property type="component" value="Unassembled WGS sequence"/>
</dbReference>
<dbReference type="InterPro" id="IPR027417">
    <property type="entry name" value="P-loop_NTPase"/>
</dbReference>
<keyword evidence="7" id="KW-1185">Reference proteome</keyword>
<protein>
    <submittedName>
        <fullName evidence="6">Type II secretory ATPase GspE/PulE/Tfp pilus assembly ATPase PilB-like protein</fullName>
    </submittedName>
</protein>
<evidence type="ECO:0000259" key="5">
    <source>
        <dbReference type="Pfam" id="PF05157"/>
    </source>
</evidence>
<dbReference type="Gene3D" id="3.30.300.160">
    <property type="entry name" value="Type II secretion system, protein E, N-terminal domain"/>
    <property type="match status" value="1"/>
</dbReference>
<keyword evidence="3" id="KW-0067">ATP-binding</keyword>
<dbReference type="Gene3D" id="3.40.50.300">
    <property type="entry name" value="P-loop containing nucleotide triphosphate hydrolases"/>
    <property type="match status" value="1"/>
</dbReference>
<evidence type="ECO:0000313" key="6">
    <source>
        <dbReference type="EMBL" id="TWJ18664.1"/>
    </source>
</evidence>
<dbReference type="GO" id="GO:0005886">
    <property type="term" value="C:plasma membrane"/>
    <property type="evidence" value="ECO:0007669"/>
    <property type="project" value="TreeGrafter"/>
</dbReference>
<dbReference type="Pfam" id="PF00437">
    <property type="entry name" value="T2SSE"/>
    <property type="match status" value="1"/>
</dbReference>